<accession>A0ABX8TKK1</accession>
<sequence length="149" mass="16263">MSQDLENSGAMLAEIKRSQDAVRNRVAKASWRYQLVYSAFAAVMVGGQVAPMPLNVLASAGSAGVLMLLWRRWSEKTGVSVMGYTPKHARWVAILLGALIGGLMLAGVYAGRTGHYWWGAPLAVSGFVLAMILSSLWMRVYRAETAYRP</sequence>
<keyword evidence="1" id="KW-0472">Membrane</keyword>
<feature type="transmembrane region" description="Helical" evidence="1">
    <location>
        <begin position="116"/>
        <end position="138"/>
    </location>
</feature>
<reference evidence="2 3" key="1">
    <citation type="submission" date="2021-07" db="EMBL/GenBank/DDBJ databases">
        <title>Isolation and characterization of bacteria from a gold mining with a capacity of golden bioaccumulation.</title>
        <authorList>
            <person name="Yang X.J."/>
        </authorList>
    </citation>
    <scope>NUCLEOTIDE SEQUENCE [LARGE SCALE GENOMIC DNA]</scope>
    <source>
        <strain evidence="2 3">Au29</strain>
    </source>
</reference>
<keyword evidence="1" id="KW-1133">Transmembrane helix</keyword>
<name>A0ABX8TKK1_9CAUL</name>
<protein>
    <recommendedName>
        <fullName evidence="4">Transmembrane protein</fullName>
    </recommendedName>
</protein>
<organism evidence="2 3">
    <name type="scientific">Brevundimonas nasdae</name>
    <dbReference type="NCBI Taxonomy" id="172043"/>
    <lineage>
        <taxon>Bacteria</taxon>
        <taxon>Pseudomonadati</taxon>
        <taxon>Pseudomonadota</taxon>
        <taxon>Alphaproteobacteria</taxon>
        <taxon>Caulobacterales</taxon>
        <taxon>Caulobacteraceae</taxon>
        <taxon>Brevundimonas</taxon>
    </lineage>
</organism>
<feature type="transmembrane region" description="Helical" evidence="1">
    <location>
        <begin position="91"/>
        <end position="110"/>
    </location>
</feature>
<dbReference type="GeneID" id="94375073"/>
<evidence type="ECO:0008006" key="4">
    <source>
        <dbReference type="Google" id="ProtNLM"/>
    </source>
</evidence>
<evidence type="ECO:0000313" key="3">
    <source>
        <dbReference type="Proteomes" id="UP000824334"/>
    </source>
</evidence>
<dbReference type="RefSeq" id="WP_219354278.1">
    <property type="nucleotide sequence ID" value="NZ_CP080034.1"/>
</dbReference>
<keyword evidence="3" id="KW-1185">Reference proteome</keyword>
<keyword evidence="1" id="KW-0812">Transmembrane</keyword>
<evidence type="ECO:0000256" key="1">
    <source>
        <dbReference type="SAM" id="Phobius"/>
    </source>
</evidence>
<proteinExistence type="predicted"/>
<dbReference type="Proteomes" id="UP000824334">
    <property type="component" value="Chromosome"/>
</dbReference>
<gene>
    <name evidence="2" type="ORF">KWG56_07340</name>
</gene>
<feature type="transmembrane region" description="Helical" evidence="1">
    <location>
        <begin position="52"/>
        <end position="70"/>
    </location>
</feature>
<dbReference type="EMBL" id="CP080034">
    <property type="protein sequence ID" value="QYC11753.1"/>
    <property type="molecule type" value="Genomic_DNA"/>
</dbReference>
<evidence type="ECO:0000313" key="2">
    <source>
        <dbReference type="EMBL" id="QYC11753.1"/>
    </source>
</evidence>